<evidence type="ECO:0000313" key="2">
    <source>
        <dbReference type="Proteomes" id="UP000275846"/>
    </source>
</evidence>
<keyword evidence="2" id="KW-1185">Reference proteome</keyword>
<evidence type="ECO:0000313" key="1">
    <source>
        <dbReference type="EMBL" id="VDL92665.1"/>
    </source>
</evidence>
<dbReference type="EMBL" id="UYSU01033619">
    <property type="protein sequence ID" value="VDL92665.1"/>
    <property type="molecule type" value="Genomic_DNA"/>
</dbReference>
<dbReference type="Proteomes" id="UP000275846">
    <property type="component" value="Unassembled WGS sequence"/>
</dbReference>
<gene>
    <name evidence="1" type="ORF">SSLN_LOCUS6280</name>
</gene>
<organism evidence="1 2">
    <name type="scientific">Schistocephalus solidus</name>
    <name type="common">Tapeworm</name>
    <dbReference type="NCBI Taxonomy" id="70667"/>
    <lineage>
        <taxon>Eukaryota</taxon>
        <taxon>Metazoa</taxon>
        <taxon>Spiralia</taxon>
        <taxon>Lophotrochozoa</taxon>
        <taxon>Platyhelminthes</taxon>
        <taxon>Cestoda</taxon>
        <taxon>Eucestoda</taxon>
        <taxon>Diphyllobothriidea</taxon>
        <taxon>Diphyllobothriidae</taxon>
        <taxon>Schistocephalus</taxon>
    </lineage>
</organism>
<reference evidence="1 2" key="1">
    <citation type="submission" date="2018-11" db="EMBL/GenBank/DDBJ databases">
        <authorList>
            <consortium name="Pathogen Informatics"/>
        </authorList>
    </citation>
    <scope>NUCLEOTIDE SEQUENCE [LARGE SCALE GENOMIC DNA]</scope>
    <source>
        <strain evidence="1 2">NST_G2</strain>
    </source>
</reference>
<dbReference type="AlphaFoldDB" id="A0A3P7CEK8"/>
<name>A0A3P7CEK8_SCHSO</name>
<proteinExistence type="predicted"/>
<protein>
    <submittedName>
        <fullName evidence="1">Uncharacterized protein</fullName>
    </submittedName>
</protein>
<accession>A0A3P7CEK8</accession>
<sequence length="169" mass="18829">MSWNFSGDALLLKSSDEFCLCYLDHESTAGNEPSALDEFWIAPTSRVMCRLGESDDVGLTDKTTDEAFLQNAMIEEDTDTSDMPRLKGDISKVLTDVLFLLYAQICCGLLSRAKGLSFAVSPATPLPLRPLSSVFVFQPLRRGFFFSRKTSTGFLSQAVLDWLYLSCER</sequence>